<gene>
    <name evidence="1" type="ORF">IHE45_13G004900</name>
</gene>
<name>A0ACB7UW83_DIOAL</name>
<sequence>MAMRLAEAAMDFSHRRRRWILAAVAGYAVYRAYHLPSVARRRRKFIALVRNLVALVNAVGSSAETLALVSSEINLFLRSDSGDLPLPPSLVQLSKIVCSDEVSTSVSRISEAVTIGMVRGFSKASPGSADGPNFRIGWWISSSPTPERGSLRWSSGALRGILCWVSIQVIQVIR</sequence>
<reference evidence="2" key="1">
    <citation type="journal article" date="2022" name="Nat. Commun.">
        <title>Chromosome evolution and the genetic basis of agronomically important traits in greater yam.</title>
        <authorList>
            <person name="Bredeson J.V."/>
            <person name="Lyons J.B."/>
            <person name="Oniyinde I.O."/>
            <person name="Okereke N.R."/>
            <person name="Kolade O."/>
            <person name="Nnabue I."/>
            <person name="Nwadili C.O."/>
            <person name="Hribova E."/>
            <person name="Parker M."/>
            <person name="Nwogha J."/>
            <person name="Shu S."/>
            <person name="Carlson J."/>
            <person name="Kariba R."/>
            <person name="Muthemba S."/>
            <person name="Knop K."/>
            <person name="Barton G.J."/>
            <person name="Sherwood A.V."/>
            <person name="Lopez-Montes A."/>
            <person name="Asiedu R."/>
            <person name="Jamnadass R."/>
            <person name="Muchugi A."/>
            <person name="Goodstein D."/>
            <person name="Egesi C.N."/>
            <person name="Featherston J."/>
            <person name="Asfaw A."/>
            <person name="Simpson G.G."/>
            <person name="Dolezel J."/>
            <person name="Hendre P.S."/>
            <person name="Van Deynze A."/>
            <person name="Kumar P.L."/>
            <person name="Obidiegwu J.E."/>
            <person name="Bhattacharjee R."/>
            <person name="Rokhsar D.S."/>
        </authorList>
    </citation>
    <scope>NUCLEOTIDE SEQUENCE [LARGE SCALE GENOMIC DNA]</scope>
    <source>
        <strain evidence="2">cv. TDa95/00328</strain>
    </source>
</reference>
<accession>A0ACB7UW83</accession>
<comment type="caution">
    <text evidence="1">The sequence shown here is derived from an EMBL/GenBank/DDBJ whole genome shotgun (WGS) entry which is preliminary data.</text>
</comment>
<dbReference type="Proteomes" id="UP000827976">
    <property type="component" value="Chromosome 13"/>
</dbReference>
<organism evidence="1 2">
    <name type="scientific">Dioscorea alata</name>
    <name type="common">Purple yam</name>
    <dbReference type="NCBI Taxonomy" id="55571"/>
    <lineage>
        <taxon>Eukaryota</taxon>
        <taxon>Viridiplantae</taxon>
        <taxon>Streptophyta</taxon>
        <taxon>Embryophyta</taxon>
        <taxon>Tracheophyta</taxon>
        <taxon>Spermatophyta</taxon>
        <taxon>Magnoliopsida</taxon>
        <taxon>Liliopsida</taxon>
        <taxon>Dioscoreales</taxon>
        <taxon>Dioscoreaceae</taxon>
        <taxon>Dioscorea</taxon>
    </lineage>
</organism>
<evidence type="ECO:0000313" key="2">
    <source>
        <dbReference type="Proteomes" id="UP000827976"/>
    </source>
</evidence>
<keyword evidence="2" id="KW-1185">Reference proteome</keyword>
<dbReference type="EMBL" id="CM037023">
    <property type="protein sequence ID" value="KAH7665026.1"/>
    <property type="molecule type" value="Genomic_DNA"/>
</dbReference>
<evidence type="ECO:0000313" key="1">
    <source>
        <dbReference type="EMBL" id="KAH7665026.1"/>
    </source>
</evidence>
<proteinExistence type="predicted"/>
<protein>
    <submittedName>
        <fullName evidence="1">Uncharacterized protein</fullName>
    </submittedName>
</protein>